<feature type="binding site" evidence="7">
    <location>
        <position position="196"/>
    </location>
    <ligand>
        <name>cyanocob(III)alamin</name>
        <dbReference type="ChEBI" id="CHEBI:17439"/>
    </ligand>
</feature>
<dbReference type="Pfam" id="PF14478">
    <property type="entry name" value="DUF4430"/>
    <property type="match status" value="1"/>
</dbReference>
<dbReference type="Proteomes" id="UP000694523">
    <property type="component" value="Unplaced"/>
</dbReference>
<evidence type="ECO:0000313" key="11">
    <source>
        <dbReference type="Ensembl" id="ENSNMLP00000007886.1"/>
    </source>
</evidence>
<keyword evidence="8" id="KW-1015">Disulfide bond</keyword>
<reference evidence="11" key="1">
    <citation type="submission" date="2025-08" db="UniProtKB">
        <authorList>
            <consortium name="Ensembl"/>
        </authorList>
    </citation>
    <scope>IDENTIFICATION</scope>
</reference>
<evidence type="ECO:0000256" key="1">
    <source>
        <dbReference type="ARBA" id="ARBA00004613"/>
    </source>
</evidence>
<evidence type="ECO:0000256" key="5">
    <source>
        <dbReference type="ARBA" id="ARBA00022729"/>
    </source>
</evidence>
<dbReference type="PANTHER" id="PTHR10559:SF18">
    <property type="entry name" value="TRANSCOBALAMIN II"/>
    <property type="match status" value="1"/>
</dbReference>
<dbReference type="Ensembl" id="ENSNMLT00000008971.1">
    <property type="protein sequence ID" value="ENSNMLP00000007886.1"/>
    <property type="gene ID" value="ENSNMLG00000005617.1"/>
</dbReference>
<name>A0A8C6WHK8_9GOBI</name>
<feature type="disulfide bond" evidence="8">
    <location>
        <begin position="19"/>
        <end position="265"/>
    </location>
</feature>
<feature type="binding site" evidence="7">
    <location>
        <begin position="151"/>
        <end position="155"/>
    </location>
    <ligand>
        <name>cyanocob(III)alamin</name>
        <dbReference type="ChEBI" id="CHEBI:17439"/>
    </ligand>
</feature>
<evidence type="ECO:0000256" key="4">
    <source>
        <dbReference type="ARBA" id="ARBA00022525"/>
    </source>
</evidence>
<feature type="disulfide bond" evidence="8">
    <location>
        <begin position="164"/>
        <end position="207"/>
    </location>
</feature>
<feature type="binding site" evidence="7">
    <location>
        <position position="431"/>
    </location>
    <ligand>
        <name>cyanocob(III)alamin</name>
        <dbReference type="ChEBI" id="CHEBI:17439"/>
    </ligand>
</feature>
<feature type="signal peptide" evidence="9">
    <location>
        <begin position="1"/>
        <end position="16"/>
    </location>
</feature>
<keyword evidence="4" id="KW-0964">Secreted</keyword>
<dbReference type="GO" id="GO:0006824">
    <property type="term" value="P:cobalt ion transport"/>
    <property type="evidence" value="ECO:0007669"/>
    <property type="project" value="UniProtKB-KW"/>
</dbReference>
<evidence type="ECO:0000256" key="8">
    <source>
        <dbReference type="PIRSR" id="PIRSR602157-2"/>
    </source>
</evidence>
<organism evidence="11 12">
    <name type="scientific">Neogobius melanostomus</name>
    <name type="common">round goby</name>
    <dbReference type="NCBI Taxonomy" id="47308"/>
    <lineage>
        <taxon>Eukaryota</taxon>
        <taxon>Metazoa</taxon>
        <taxon>Chordata</taxon>
        <taxon>Craniata</taxon>
        <taxon>Vertebrata</taxon>
        <taxon>Euteleostomi</taxon>
        <taxon>Actinopterygii</taxon>
        <taxon>Neopterygii</taxon>
        <taxon>Teleostei</taxon>
        <taxon>Neoteleostei</taxon>
        <taxon>Acanthomorphata</taxon>
        <taxon>Gobiaria</taxon>
        <taxon>Gobiiformes</taxon>
        <taxon>Gobioidei</taxon>
        <taxon>Gobiidae</taxon>
        <taxon>Benthophilinae</taxon>
        <taxon>Neogobiini</taxon>
        <taxon>Neogobius</taxon>
    </lineage>
</organism>
<feature type="binding site" evidence="7">
    <location>
        <position position="409"/>
    </location>
    <ligand>
        <name>cyanocob(III)alamin</name>
        <dbReference type="ChEBI" id="CHEBI:17439"/>
    </ligand>
</feature>
<feature type="domain" description="Transcobalamin-like C-terminal" evidence="10">
    <location>
        <begin position="354"/>
        <end position="429"/>
    </location>
</feature>
<dbReference type="Pfam" id="PF01122">
    <property type="entry name" value="Cobalamin_bind"/>
    <property type="match status" value="1"/>
</dbReference>
<evidence type="ECO:0000259" key="10">
    <source>
        <dbReference type="Pfam" id="PF14478"/>
    </source>
</evidence>
<evidence type="ECO:0000256" key="6">
    <source>
        <dbReference type="ARBA" id="ARBA00023285"/>
    </source>
</evidence>
<dbReference type="Gene3D" id="1.50.10.20">
    <property type="match status" value="1"/>
</dbReference>
<feature type="binding site" evidence="7">
    <location>
        <begin position="400"/>
        <end position="402"/>
    </location>
    <ligand>
        <name>cyanocob(III)alamin</name>
        <dbReference type="ChEBI" id="CHEBI:17439"/>
    </ligand>
</feature>
<dbReference type="GO" id="GO:0005615">
    <property type="term" value="C:extracellular space"/>
    <property type="evidence" value="ECO:0007669"/>
    <property type="project" value="TreeGrafter"/>
</dbReference>
<dbReference type="PANTHER" id="PTHR10559">
    <property type="entry name" value="TRANSCOBALAMIN-1/GASTRIC INTRINSIC FACTOR"/>
    <property type="match status" value="1"/>
</dbReference>
<feature type="binding site" evidence="7">
    <location>
        <position position="244"/>
    </location>
    <ligand>
        <name>cyanocob(III)alamin</name>
        <dbReference type="ChEBI" id="CHEBI:17439"/>
    </ligand>
</feature>
<keyword evidence="5 9" id="KW-0732">Signal</keyword>
<keyword evidence="3" id="KW-0406">Ion transport</keyword>
<dbReference type="GO" id="GO:0015889">
    <property type="term" value="P:cobalamin transport"/>
    <property type="evidence" value="ECO:0007669"/>
    <property type="project" value="InterPro"/>
</dbReference>
<evidence type="ECO:0000256" key="2">
    <source>
        <dbReference type="ARBA" id="ARBA00006449"/>
    </source>
</evidence>
<comment type="similarity">
    <text evidence="2">Belongs to the eukaryotic cobalamin transport proteins family.</text>
</comment>
<dbReference type="InterPro" id="IPR002157">
    <property type="entry name" value="Cbl-bd_prot"/>
</dbReference>
<evidence type="ECO:0000313" key="12">
    <source>
        <dbReference type="Proteomes" id="UP000694523"/>
    </source>
</evidence>
<feature type="chain" id="PRO_5034547641" evidence="9">
    <location>
        <begin position="17"/>
        <end position="431"/>
    </location>
</feature>
<keyword evidence="12" id="KW-1185">Reference proteome</keyword>
<keyword evidence="3" id="KW-0171">Cobalt transport</keyword>
<accession>A0A8C6WHK8</accession>
<keyword evidence="6 7" id="KW-0170">Cobalt</keyword>
<comment type="subcellular location">
    <subcellularLocation>
        <location evidence="1">Secreted</location>
    </subcellularLocation>
</comment>
<dbReference type="Gene3D" id="2.170.130.30">
    <property type="match status" value="1"/>
</dbReference>
<dbReference type="GO" id="GO:0031419">
    <property type="term" value="F:cobalamin binding"/>
    <property type="evidence" value="ECO:0007669"/>
    <property type="project" value="InterPro"/>
</dbReference>
<dbReference type="AlphaFoldDB" id="A0A8C6WHK8"/>
<keyword evidence="3" id="KW-0813">Transport</keyword>
<proteinExistence type="inferred from homology"/>
<evidence type="ECO:0000256" key="3">
    <source>
        <dbReference type="ARBA" id="ARBA00022426"/>
    </source>
</evidence>
<dbReference type="InterPro" id="IPR027954">
    <property type="entry name" value="Transcobalamin-like_C"/>
</dbReference>
<dbReference type="InterPro" id="IPR051588">
    <property type="entry name" value="Cobalamin_Transport"/>
</dbReference>
<reference evidence="11" key="2">
    <citation type="submission" date="2025-09" db="UniProtKB">
        <authorList>
            <consortium name="Ensembl"/>
        </authorList>
    </citation>
    <scope>IDENTIFICATION</scope>
</reference>
<protein>
    <submittedName>
        <fullName evidence="11">Transcobalamin II</fullName>
    </submittedName>
</protein>
<feature type="binding site" evidence="7">
    <location>
        <position position="289"/>
    </location>
    <ligand>
        <name>cyanocob(III)alamin</name>
        <dbReference type="ChEBI" id="CHEBI:17439"/>
    </ligand>
</feature>
<evidence type="ECO:0000256" key="9">
    <source>
        <dbReference type="SAM" id="SignalP"/>
    </source>
</evidence>
<sequence>MICLLVLTVLASCAFGEPCNSVSNRELLLSLNKALLGSLQTQEGLPNPSVHVALRLSHQHSLSHESAHLQRLTSQLHGHIQSSLSQTVPSSPSSPGLLALYLLALKSSCFDLSTVTFTVRGQNDTLLNLLKSVMQREKDEINLSQYHRPSSNYYQYSLGVLGLCVGGVRVEHHVLHKLLKAVEQDYIEQIEAGGTDTFAMAGMALQCVKDLGVHALRAHELNAALTKIQQKLIAARRPDGHIGNQFSTGLAVQALLAMGRQVSECAAAMEAMRTDARNSLYHNPMALSQLLPALQLRSYVTVRTKQCLAEDDSLVLDPPQPEVVVPVRPRVSVSLSVVNSEGAESSYSVEVPQGSSLLHVLEQLASGTTGFTFTKESSLWGPFLSAVNGEQARQSDRRYWHLSAEGAALTQGINDYKIETPQKIVIKNTSY</sequence>
<evidence type="ECO:0000256" key="7">
    <source>
        <dbReference type="PIRSR" id="PIRSR602157-1"/>
    </source>
</evidence>